<dbReference type="InterPro" id="IPR036282">
    <property type="entry name" value="Glutathione-S-Trfase_C_sf"/>
</dbReference>
<dbReference type="SFLD" id="SFLDG00358">
    <property type="entry name" value="Main_(cytGST)"/>
    <property type="match status" value="1"/>
</dbReference>
<accession>A0AAD8ESA2</accession>
<dbReference type="PROSITE" id="PS50405">
    <property type="entry name" value="GST_CTER"/>
    <property type="match status" value="1"/>
</dbReference>
<comment type="caution">
    <text evidence="5">The sequence shown here is derived from an EMBL/GenBank/DDBJ whole genome shotgun (WGS) entry which is preliminary data.</text>
</comment>
<dbReference type="PROSITE" id="PS50404">
    <property type="entry name" value="GST_NTER"/>
    <property type="match status" value="1"/>
</dbReference>
<dbReference type="InterPro" id="IPR004046">
    <property type="entry name" value="GST_C"/>
</dbReference>
<dbReference type="EMBL" id="JASPKZ010000436">
    <property type="protein sequence ID" value="KAJ9600239.1"/>
    <property type="molecule type" value="Genomic_DNA"/>
</dbReference>
<dbReference type="SFLD" id="SFLDS00019">
    <property type="entry name" value="Glutathione_Transferase_(cytos"/>
    <property type="match status" value="1"/>
</dbReference>
<dbReference type="InterPro" id="IPR036249">
    <property type="entry name" value="Thioredoxin-like_sf"/>
</dbReference>
<dbReference type="Gene3D" id="1.20.1050.10">
    <property type="match status" value="1"/>
</dbReference>
<name>A0AAD8ESA2_DIPPU</name>
<organism evidence="5 6">
    <name type="scientific">Diploptera punctata</name>
    <name type="common">Pacific beetle cockroach</name>
    <dbReference type="NCBI Taxonomy" id="6984"/>
    <lineage>
        <taxon>Eukaryota</taxon>
        <taxon>Metazoa</taxon>
        <taxon>Ecdysozoa</taxon>
        <taxon>Arthropoda</taxon>
        <taxon>Hexapoda</taxon>
        <taxon>Insecta</taxon>
        <taxon>Pterygota</taxon>
        <taxon>Neoptera</taxon>
        <taxon>Polyneoptera</taxon>
        <taxon>Dictyoptera</taxon>
        <taxon>Blattodea</taxon>
        <taxon>Blaberoidea</taxon>
        <taxon>Blaberidae</taxon>
        <taxon>Diplopterinae</taxon>
        <taxon>Diploptera</taxon>
    </lineage>
</organism>
<dbReference type="InterPro" id="IPR010987">
    <property type="entry name" value="Glutathione-S-Trfase_C-like"/>
</dbReference>
<dbReference type="AlphaFoldDB" id="A0AAD8ESA2"/>
<proteinExistence type="inferred from homology"/>
<dbReference type="PANTHER" id="PTHR43969:SF9">
    <property type="entry name" value="GLUTATHIONE S TRANSFERASE D10, ISOFORM A-RELATED"/>
    <property type="match status" value="1"/>
</dbReference>
<dbReference type="SFLD" id="SFLDG01153">
    <property type="entry name" value="Main.4:_Theta-like"/>
    <property type="match status" value="1"/>
</dbReference>
<dbReference type="Proteomes" id="UP001233999">
    <property type="component" value="Unassembled WGS sequence"/>
</dbReference>
<sequence>MTIDLYYSVGSPPCRSVLLLAKALGVKLNLKETSARNGETKTPQFLKINPQHCIPTLVDNGFVLWESRAILGYLANKYAKDDSIYPKDPQKRAIVDQRLYFDLGTFTPSLREFVLKMRSGKDPTADMATNIEEAFQLLDKFLDGQDWVAGNNITIADYSIVIGASLTELIGFNIVKYNNVTRWLERAKKTIEGYDEVLIAGNAVLKSSIPTK</sequence>
<evidence type="ECO:0000259" key="4">
    <source>
        <dbReference type="PROSITE" id="PS50405"/>
    </source>
</evidence>
<dbReference type="SUPFAM" id="SSF47616">
    <property type="entry name" value="GST C-terminal domain-like"/>
    <property type="match status" value="1"/>
</dbReference>
<feature type="domain" description="GST N-terminal" evidence="3">
    <location>
        <begin position="1"/>
        <end position="82"/>
    </location>
</feature>
<evidence type="ECO:0000256" key="2">
    <source>
        <dbReference type="RuleBase" id="RU003494"/>
    </source>
</evidence>
<dbReference type="InterPro" id="IPR040079">
    <property type="entry name" value="Glutathione_S-Trfase"/>
</dbReference>
<evidence type="ECO:0000313" key="5">
    <source>
        <dbReference type="EMBL" id="KAJ9600239.1"/>
    </source>
</evidence>
<dbReference type="SUPFAM" id="SSF52833">
    <property type="entry name" value="Thioredoxin-like"/>
    <property type="match status" value="1"/>
</dbReference>
<protein>
    <submittedName>
        <fullName evidence="5">Uncharacterized protein</fullName>
    </submittedName>
</protein>
<gene>
    <name evidence="5" type="ORF">L9F63_009464</name>
</gene>
<evidence type="ECO:0000256" key="1">
    <source>
        <dbReference type="ARBA" id="ARBA00011738"/>
    </source>
</evidence>
<dbReference type="CDD" id="cd03177">
    <property type="entry name" value="GST_C_Delta_Epsilon"/>
    <property type="match status" value="1"/>
</dbReference>
<evidence type="ECO:0000259" key="3">
    <source>
        <dbReference type="PROSITE" id="PS50404"/>
    </source>
</evidence>
<dbReference type="FunFam" id="3.40.30.10:FF:000034">
    <property type="entry name" value="glutathione S-transferase 1"/>
    <property type="match status" value="1"/>
</dbReference>
<dbReference type="Gene3D" id="3.40.30.10">
    <property type="entry name" value="Glutaredoxin"/>
    <property type="match status" value="1"/>
</dbReference>
<dbReference type="CDD" id="cd03045">
    <property type="entry name" value="GST_N_Delta_Epsilon"/>
    <property type="match status" value="1"/>
</dbReference>
<dbReference type="FunFam" id="1.20.1050.10:FF:000007">
    <property type="entry name" value="Glutathione S-transferase 1-1"/>
    <property type="match status" value="1"/>
</dbReference>
<reference evidence="5" key="2">
    <citation type="submission" date="2023-05" db="EMBL/GenBank/DDBJ databases">
        <authorList>
            <person name="Fouks B."/>
        </authorList>
    </citation>
    <scope>NUCLEOTIDE SEQUENCE</scope>
    <source>
        <strain evidence="5">Stay&amp;Tobe</strain>
        <tissue evidence="5">Testes</tissue>
    </source>
</reference>
<dbReference type="GO" id="GO:0004364">
    <property type="term" value="F:glutathione transferase activity"/>
    <property type="evidence" value="ECO:0007669"/>
    <property type="project" value="TreeGrafter"/>
</dbReference>
<comment type="subunit">
    <text evidence="1">Homodimer.</text>
</comment>
<dbReference type="Pfam" id="PF02798">
    <property type="entry name" value="GST_N"/>
    <property type="match status" value="1"/>
</dbReference>
<dbReference type="GO" id="GO:0006749">
    <property type="term" value="P:glutathione metabolic process"/>
    <property type="evidence" value="ECO:0007669"/>
    <property type="project" value="TreeGrafter"/>
</dbReference>
<reference evidence="5" key="1">
    <citation type="journal article" date="2023" name="IScience">
        <title>Live-bearing cockroach genome reveals convergent evolutionary mechanisms linked to viviparity in insects and beyond.</title>
        <authorList>
            <person name="Fouks B."/>
            <person name="Harrison M.C."/>
            <person name="Mikhailova A.A."/>
            <person name="Marchal E."/>
            <person name="English S."/>
            <person name="Carruthers M."/>
            <person name="Jennings E.C."/>
            <person name="Chiamaka E.L."/>
            <person name="Frigard R.A."/>
            <person name="Pippel M."/>
            <person name="Attardo G.M."/>
            <person name="Benoit J.B."/>
            <person name="Bornberg-Bauer E."/>
            <person name="Tobe S.S."/>
        </authorList>
    </citation>
    <scope>NUCLEOTIDE SEQUENCE</scope>
    <source>
        <strain evidence="5">Stay&amp;Tobe</strain>
    </source>
</reference>
<evidence type="ECO:0000313" key="6">
    <source>
        <dbReference type="Proteomes" id="UP001233999"/>
    </source>
</evidence>
<dbReference type="PANTHER" id="PTHR43969">
    <property type="entry name" value="GLUTATHIONE S TRANSFERASE D10, ISOFORM A-RELATED"/>
    <property type="match status" value="1"/>
</dbReference>
<dbReference type="Pfam" id="PF00043">
    <property type="entry name" value="GST_C"/>
    <property type="match status" value="1"/>
</dbReference>
<keyword evidence="6" id="KW-1185">Reference proteome</keyword>
<comment type="similarity">
    <text evidence="2">Belongs to the GST superfamily.</text>
</comment>
<dbReference type="InterPro" id="IPR004045">
    <property type="entry name" value="Glutathione_S-Trfase_N"/>
</dbReference>
<feature type="domain" description="GST C-terminal" evidence="4">
    <location>
        <begin position="88"/>
        <end position="212"/>
    </location>
</feature>